<evidence type="ECO:0008006" key="4">
    <source>
        <dbReference type="Google" id="ProtNLM"/>
    </source>
</evidence>
<feature type="transmembrane region" description="Helical" evidence="1">
    <location>
        <begin position="7"/>
        <end position="28"/>
    </location>
</feature>
<name>A0A1F4RCH9_UNCSA</name>
<evidence type="ECO:0000313" key="2">
    <source>
        <dbReference type="EMBL" id="OGC05867.1"/>
    </source>
</evidence>
<feature type="transmembrane region" description="Helical" evidence="1">
    <location>
        <begin position="40"/>
        <end position="58"/>
    </location>
</feature>
<keyword evidence="1" id="KW-1133">Transmembrane helix</keyword>
<proteinExistence type="predicted"/>
<dbReference type="AlphaFoldDB" id="A0A1F4RCH9"/>
<dbReference type="Pfam" id="PF09527">
    <property type="entry name" value="ATPase_gene1"/>
    <property type="match status" value="1"/>
</dbReference>
<sequence length="65" mass="6938">MTFKRDFMEASSLGLEMAAAVFLGAFLGYQIDTVLSCRPIGLVVGVVLGAAAGMWNLIKKSTKNQ</sequence>
<reference evidence="2 3" key="1">
    <citation type="journal article" date="2016" name="Nat. Commun.">
        <title>Thousands of microbial genomes shed light on interconnected biogeochemical processes in an aquifer system.</title>
        <authorList>
            <person name="Anantharaman K."/>
            <person name="Brown C.T."/>
            <person name="Hug L.A."/>
            <person name="Sharon I."/>
            <person name="Castelle C.J."/>
            <person name="Probst A.J."/>
            <person name="Thomas B.C."/>
            <person name="Singh A."/>
            <person name="Wilkins M.J."/>
            <person name="Karaoz U."/>
            <person name="Brodie E.L."/>
            <person name="Williams K.H."/>
            <person name="Hubbard S.S."/>
            <person name="Banfield J.F."/>
        </authorList>
    </citation>
    <scope>NUCLEOTIDE SEQUENCE [LARGE SCALE GENOMIC DNA]</scope>
</reference>
<evidence type="ECO:0000256" key="1">
    <source>
        <dbReference type="SAM" id="Phobius"/>
    </source>
</evidence>
<dbReference type="InterPro" id="IPR032820">
    <property type="entry name" value="ATPase_put"/>
</dbReference>
<comment type="caution">
    <text evidence="2">The sequence shown here is derived from an EMBL/GenBank/DDBJ whole genome shotgun (WGS) entry which is preliminary data.</text>
</comment>
<organism evidence="2 3">
    <name type="scientific">candidate division WOR-1 bacterium RIFCSPLOWO2_02_FULL_46_20</name>
    <dbReference type="NCBI Taxonomy" id="1802567"/>
    <lineage>
        <taxon>Bacteria</taxon>
        <taxon>Bacillati</taxon>
        <taxon>Saganbacteria</taxon>
    </lineage>
</organism>
<keyword evidence="1" id="KW-0812">Transmembrane</keyword>
<evidence type="ECO:0000313" key="3">
    <source>
        <dbReference type="Proteomes" id="UP000176938"/>
    </source>
</evidence>
<accession>A0A1F4RCH9</accession>
<keyword evidence="1" id="KW-0472">Membrane</keyword>
<dbReference type="Proteomes" id="UP000176938">
    <property type="component" value="Unassembled WGS sequence"/>
</dbReference>
<gene>
    <name evidence="2" type="ORF">A3H38_06695</name>
</gene>
<protein>
    <recommendedName>
        <fullName evidence="4">AtpZ/AtpI family protein</fullName>
    </recommendedName>
</protein>
<dbReference type="EMBL" id="METP01000033">
    <property type="protein sequence ID" value="OGC05867.1"/>
    <property type="molecule type" value="Genomic_DNA"/>
</dbReference>